<reference evidence="2" key="1">
    <citation type="journal article" date="2023" name="BMC Genomics">
        <title>Chromosome-level genome assemblies of Cutaneotrichosporon spp. (Trichosporonales, Basidiomycota) reveal imbalanced evolution between nucleotide sequences and chromosome synteny.</title>
        <authorList>
            <person name="Kobayashi Y."/>
            <person name="Kayamori A."/>
            <person name="Aoki K."/>
            <person name="Shiwa Y."/>
            <person name="Matsutani M."/>
            <person name="Fujita N."/>
            <person name="Sugita T."/>
            <person name="Iwasaki W."/>
            <person name="Tanaka N."/>
            <person name="Takashima M."/>
        </authorList>
    </citation>
    <scope>NUCLEOTIDE SEQUENCE</scope>
    <source>
        <strain evidence="2">HIS019</strain>
    </source>
</reference>
<dbReference type="Proteomes" id="UP001233271">
    <property type="component" value="Chromosome 4"/>
</dbReference>
<dbReference type="AlphaFoldDB" id="A0AA48L4F2"/>
<sequence length="479" mass="53254">MSTKAGLTTYPRMTAPSKVPDPLAPNRPLFPLLPHPEETAPPAPPRPDLAPPPTGWTRSYHAAPAAYPKELAEAHGTLTRESLPYQTTPPVEGESKEERAARWKADADKCSQMRYDVHNWTYDEVMTERPRGHWLAAERWRRDEPRGGKVLVCTHANGLQKEHWHVALRSLLSRDPKSPGVGFGTMAQLPPTLVEFDDIWLLDDANHAASVDLNAGRLGAVQAWRDDARDTLNFVSHVLPAVYAGEGRPGWQLAWTSKTPKDMPKVVGIGHSFGGNALVQAAAARPDLFEALFLVDPMVPPHYVPYERWLKDGVAVYPLSAGAIRRRTHWPSRAEAAKAMRAQPFFAAWDKQVFNLYVSHGLVPVDYGQPDGPVTLATPSWSEAAVFTEPEGVAHGWMALPKLTCPVGFVMANIPVATYGEERTRDMVWRAPRARNERFLDAGHLITQEKPHKLAESMWRFFTTIEAGAWDKADDPAKL</sequence>
<dbReference type="RefSeq" id="XP_060457025.1">
    <property type="nucleotide sequence ID" value="XM_060600430.1"/>
</dbReference>
<proteinExistence type="predicted"/>
<dbReference type="InterPro" id="IPR029058">
    <property type="entry name" value="AB_hydrolase_fold"/>
</dbReference>
<evidence type="ECO:0008006" key="4">
    <source>
        <dbReference type="Google" id="ProtNLM"/>
    </source>
</evidence>
<keyword evidence="3" id="KW-1185">Reference proteome</keyword>
<gene>
    <name evidence="2" type="ORF">CcaverHIS019_0405800</name>
</gene>
<dbReference type="GeneID" id="85495630"/>
<organism evidence="2 3">
    <name type="scientific">Cutaneotrichosporon cavernicola</name>
    <dbReference type="NCBI Taxonomy" id="279322"/>
    <lineage>
        <taxon>Eukaryota</taxon>
        <taxon>Fungi</taxon>
        <taxon>Dikarya</taxon>
        <taxon>Basidiomycota</taxon>
        <taxon>Agaricomycotina</taxon>
        <taxon>Tremellomycetes</taxon>
        <taxon>Trichosporonales</taxon>
        <taxon>Trichosporonaceae</taxon>
        <taxon>Cutaneotrichosporon</taxon>
    </lineage>
</organism>
<dbReference type="SUPFAM" id="SSF53474">
    <property type="entry name" value="alpha/beta-Hydrolases"/>
    <property type="match status" value="1"/>
</dbReference>
<dbReference type="Gene3D" id="3.40.50.1820">
    <property type="entry name" value="alpha/beta hydrolase"/>
    <property type="match status" value="1"/>
</dbReference>
<feature type="region of interest" description="Disordered" evidence="1">
    <location>
        <begin position="1"/>
        <end position="62"/>
    </location>
</feature>
<feature type="compositionally biased region" description="Pro residues" evidence="1">
    <location>
        <begin position="31"/>
        <end position="54"/>
    </location>
</feature>
<evidence type="ECO:0000313" key="2">
    <source>
        <dbReference type="EMBL" id="BEI91760.1"/>
    </source>
</evidence>
<accession>A0AA48L4F2</accession>
<protein>
    <recommendedName>
        <fullName evidence="4">AB hydrolase-1 domain-containing protein</fullName>
    </recommendedName>
</protein>
<dbReference type="KEGG" id="ccac:CcaHIS019_0405800"/>
<feature type="region of interest" description="Disordered" evidence="1">
    <location>
        <begin position="79"/>
        <end position="100"/>
    </location>
</feature>
<dbReference type="EMBL" id="AP028215">
    <property type="protein sequence ID" value="BEI91760.1"/>
    <property type="molecule type" value="Genomic_DNA"/>
</dbReference>
<evidence type="ECO:0000256" key="1">
    <source>
        <dbReference type="SAM" id="MobiDB-lite"/>
    </source>
</evidence>
<evidence type="ECO:0000313" key="3">
    <source>
        <dbReference type="Proteomes" id="UP001233271"/>
    </source>
</evidence>
<name>A0AA48L4F2_9TREE</name>